<dbReference type="InterPro" id="IPR058625">
    <property type="entry name" value="MdtA-like_BSH"/>
</dbReference>
<dbReference type="NCBIfam" id="TIGR01730">
    <property type="entry name" value="RND_mfp"/>
    <property type="match status" value="1"/>
</dbReference>
<evidence type="ECO:0000256" key="2">
    <source>
        <dbReference type="SAM" id="Coils"/>
    </source>
</evidence>
<dbReference type="Proteomes" id="UP001597299">
    <property type="component" value="Unassembled WGS sequence"/>
</dbReference>
<dbReference type="PANTHER" id="PTHR30469">
    <property type="entry name" value="MULTIDRUG RESISTANCE PROTEIN MDTA"/>
    <property type="match status" value="1"/>
</dbReference>
<reference evidence="7" key="1">
    <citation type="journal article" date="2019" name="Int. J. Syst. Evol. Microbiol.">
        <title>The Global Catalogue of Microorganisms (GCM) 10K type strain sequencing project: providing services to taxonomists for standard genome sequencing and annotation.</title>
        <authorList>
            <consortium name="The Broad Institute Genomics Platform"/>
            <consortium name="The Broad Institute Genome Sequencing Center for Infectious Disease"/>
            <person name="Wu L."/>
            <person name="Ma J."/>
        </authorList>
    </citation>
    <scope>NUCLEOTIDE SEQUENCE [LARGE SCALE GENOMIC DNA]</scope>
    <source>
        <strain evidence="7">CCM 7435</strain>
    </source>
</reference>
<evidence type="ECO:0000259" key="4">
    <source>
        <dbReference type="Pfam" id="PF25954"/>
    </source>
</evidence>
<evidence type="ECO:0000256" key="1">
    <source>
        <dbReference type="ARBA" id="ARBA00009477"/>
    </source>
</evidence>
<dbReference type="Gene3D" id="2.40.50.100">
    <property type="match status" value="1"/>
</dbReference>
<proteinExistence type="inferred from homology"/>
<dbReference type="Gene3D" id="2.40.30.170">
    <property type="match status" value="1"/>
</dbReference>
<dbReference type="InterPro" id="IPR058792">
    <property type="entry name" value="Beta-barrel_RND_2"/>
</dbReference>
<dbReference type="Gene3D" id="1.10.287.470">
    <property type="entry name" value="Helix hairpin bin"/>
    <property type="match status" value="1"/>
</dbReference>
<dbReference type="EMBL" id="JBHUHD010000001">
    <property type="protein sequence ID" value="MFD2140842.1"/>
    <property type="molecule type" value="Genomic_DNA"/>
</dbReference>
<feature type="domain" description="CusB-like beta-barrel" evidence="4">
    <location>
        <begin position="210"/>
        <end position="282"/>
    </location>
</feature>
<dbReference type="InterPro" id="IPR058637">
    <property type="entry name" value="YknX-like_C"/>
</dbReference>
<feature type="coiled-coil region" evidence="2">
    <location>
        <begin position="110"/>
        <end position="168"/>
    </location>
</feature>
<keyword evidence="7" id="KW-1185">Reference proteome</keyword>
<sequence length="366" mass="38772">MRRVTGLLVCLAVLAGAGVLAHRQGWIASGLSAVKGEARAAPEARPAPRIPVEIAAARQEQVTADIRSIGTLQSDESVKVAAEVAGRIEKINFKEGQQVRAGDVLIQLDAALVKASLEETEARLELAKANFDRAQRLQQSGSGTARALDEAKAELNTASALIDSQRVQTAKHTIHAPFDGVVGLRSVSVGAYIPVGTALVNLEKIDVLKVDFKVPEVFLRQIAPGQNVEIAVDAMPDRSFTGAVYALDPMVDVDGRSLSVRANLPNPGLMLRPGLFVRVVVKGLESRPTVFVPESAIVPRGQERFVWLVADGKAKEAKVELGQRRAGEVEVIKGVPAGASVVIAGQGRLRNGVDVEVVPTPPATQS</sequence>
<organism evidence="6 7">
    <name type="scientific">Ancylobacter oerskovii</name>
    <dbReference type="NCBI Taxonomy" id="459519"/>
    <lineage>
        <taxon>Bacteria</taxon>
        <taxon>Pseudomonadati</taxon>
        <taxon>Pseudomonadota</taxon>
        <taxon>Alphaproteobacteria</taxon>
        <taxon>Hyphomicrobiales</taxon>
        <taxon>Xanthobacteraceae</taxon>
        <taxon>Ancylobacter</taxon>
    </lineage>
</organism>
<dbReference type="Pfam" id="PF25989">
    <property type="entry name" value="YknX_C"/>
    <property type="match status" value="1"/>
</dbReference>
<name>A0ABW4YWU5_9HYPH</name>
<dbReference type="InterPro" id="IPR006143">
    <property type="entry name" value="RND_pump_MFP"/>
</dbReference>
<protein>
    <submittedName>
        <fullName evidence="6">Efflux RND transporter periplasmic adaptor subunit</fullName>
    </submittedName>
</protein>
<dbReference type="Pfam" id="PF25954">
    <property type="entry name" value="Beta-barrel_RND_2"/>
    <property type="match status" value="1"/>
</dbReference>
<dbReference type="SUPFAM" id="SSF111369">
    <property type="entry name" value="HlyD-like secretion proteins"/>
    <property type="match status" value="1"/>
</dbReference>
<evidence type="ECO:0000313" key="6">
    <source>
        <dbReference type="EMBL" id="MFD2140842.1"/>
    </source>
</evidence>
<dbReference type="RefSeq" id="WP_213350598.1">
    <property type="nucleotide sequence ID" value="NZ_JAHBGB010000002.1"/>
</dbReference>
<comment type="similarity">
    <text evidence="1">Belongs to the membrane fusion protein (MFP) (TC 8.A.1) family.</text>
</comment>
<gene>
    <name evidence="6" type="ORF">ACFSNC_10555</name>
</gene>
<dbReference type="Gene3D" id="2.40.420.20">
    <property type="match status" value="1"/>
</dbReference>
<accession>A0ABW4YWU5</accession>
<evidence type="ECO:0000259" key="5">
    <source>
        <dbReference type="Pfam" id="PF25989"/>
    </source>
</evidence>
<feature type="domain" description="Multidrug resistance protein MdtA-like barrel-sandwich hybrid" evidence="3">
    <location>
        <begin position="77"/>
        <end position="199"/>
    </location>
</feature>
<comment type="caution">
    <text evidence="6">The sequence shown here is derived from an EMBL/GenBank/DDBJ whole genome shotgun (WGS) entry which is preliminary data.</text>
</comment>
<keyword evidence="2" id="KW-0175">Coiled coil</keyword>
<dbReference type="PANTHER" id="PTHR30469:SF11">
    <property type="entry name" value="BLL4320 PROTEIN"/>
    <property type="match status" value="1"/>
</dbReference>
<feature type="domain" description="YknX-like C-terminal permuted SH3-like" evidence="5">
    <location>
        <begin position="292"/>
        <end position="357"/>
    </location>
</feature>
<evidence type="ECO:0000313" key="7">
    <source>
        <dbReference type="Proteomes" id="UP001597299"/>
    </source>
</evidence>
<evidence type="ECO:0000259" key="3">
    <source>
        <dbReference type="Pfam" id="PF25917"/>
    </source>
</evidence>
<dbReference type="Pfam" id="PF25917">
    <property type="entry name" value="BSH_RND"/>
    <property type="match status" value="1"/>
</dbReference>